<dbReference type="KEGG" id="nhy:JQS43_23245"/>
<dbReference type="AlphaFoldDB" id="A0A895YDX3"/>
<organism evidence="3 4">
    <name type="scientific">Natronosporangium hydrolyticum</name>
    <dbReference type="NCBI Taxonomy" id="2811111"/>
    <lineage>
        <taxon>Bacteria</taxon>
        <taxon>Bacillati</taxon>
        <taxon>Actinomycetota</taxon>
        <taxon>Actinomycetes</taxon>
        <taxon>Micromonosporales</taxon>
        <taxon>Micromonosporaceae</taxon>
        <taxon>Natronosporangium</taxon>
    </lineage>
</organism>
<feature type="domain" description="DUF234" evidence="1">
    <location>
        <begin position="324"/>
        <end position="418"/>
    </location>
</feature>
<evidence type="ECO:0000259" key="1">
    <source>
        <dbReference type="Pfam" id="PF03008"/>
    </source>
</evidence>
<dbReference type="InterPro" id="IPR036390">
    <property type="entry name" value="WH_DNA-bd_sf"/>
</dbReference>
<evidence type="ECO:0000259" key="2">
    <source>
        <dbReference type="Pfam" id="PF13191"/>
    </source>
</evidence>
<dbReference type="InterPro" id="IPR041664">
    <property type="entry name" value="AAA_16"/>
</dbReference>
<proteinExistence type="predicted"/>
<gene>
    <name evidence="3" type="ORF">JQS43_23245</name>
</gene>
<dbReference type="Pfam" id="PF13191">
    <property type="entry name" value="AAA_16"/>
    <property type="match status" value="1"/>
</dbReference>
<evidence type="ECO:0000313" key="4">
    <source>
        <dbReference type="Proteomes" id="UP000662857"/>
    </source>
</evidence>
<dbReference type="PANTHER" id="PTHR34704">
    <property type="entry name" value="ATPASE"/>
    <property type="match status" value="1"/>
</dbReference>
<dbReference type="InterPro" id="IPR004256">
    <property type="entry name" value="DUF234"/>
</dbReference>
<name>A0A895YDX3_9ACTN</name>
<dbReference type="RefSeq" id="WP_239676504.1">
    <property type="nucleotide sequence ID" value="NZ_CP070499.1"/>
</dbReference>
<dbReference type="PANTHER" id="PTHR34704:SF1">
    <property type="entry name" value="ATPASE"/>
    <property type="match status" value="1"/>
</dbReference>
<evidence type="ECO:0000313" key="3">
    <source>
        <dbReference type="EMBL" id="QSB14375.1"/>
    </source>
</evidence>
<sequence length="476" mass="52228">MVRFVGRDRELAVLHSLLREVADAAGSGRPGRCLLLRGRRRVGKSSLVETFVHDADAPDVFYTAAGASEAVELAELANAVDQSDLPDRTVFAEAIPGNWSAALRQLASILPEDRTSLVVIDEVPYLMDRVDAFEGVLQRAWDRELSRKPVLLILIGSDLSMMEALGAYGRPFHQRGQEMVLGPLTPAEVATMLDLDPASAFDASLVTGGLPLVCARWRPALTLWDFLSRELADPVSPLLVSAERSLAAEFPDYTYARRVLSVIGSGERTFANIARAAGDLAATTLTRALDALVSKGIVAAELPVSTRPTRARRYRVTDPYLRFWLRFIQPHLPEIERMRGDIALERVREGWTAWRGRAIEPLLRESLARLLPDQALPSAPVVGGYWSRSNQVEIDIVGADHGPVAKQLLFLGSVKWLEQAPFDRHDLLALQRHRAAVTDAPVPLVALSRSGCNVSGLDASYGPEELLAAWRPHPLS</sequence>
<reference evidence="3" key="1">
    <citation type="submission" date="2021-02" db="EMBL/GenBank/DDBJ databases">
        <title>Natrosporangium hydrolyticum gen. nov., sp. nov, a haloalkaliphilic actinobacterium from a soda solonchak soil.</title>
        <authorList>
            <person name="Sorokin D.Y."/>
            <person name="Khijniak T.V."/>
            <person name="Zakharycheva A.P."/>
            <person name="Boueva O.V."/>
            <person name="Ariskina E.V."/>
            <person name="Hahnke R.L."/>
            <person name="Bunk B."/>
            <person name="Sproer C."/>
            <person name="Schumann P."/>
            <person name="Evtushenko L.I."/>
            <person name="Kublanov I.V."/>
        </authorList>
    </citation>
    <scope>NUCLEOTIDE SEQUENCE</scope>
    <source>
        <strain evidence="3">DSM 106523</strain>
    </source>
</reference>
<dbReference type="SUPFAM" id="SSF52540">
    <property type="entry name" value="P-loop containing nucleoside triphosphate hydrolases"/>
    <property type="match status" value="1"/>
</dbReference>
<feature type="domain" description="Orc1-like AAA ATPase" evidence="2">
    <location>
        <begin position="3"/>
        <end position="139"/>
    </location>
</feature>
<dbReference type="Pfam" id="PF03008">
    <property type="entry name" value="DUF234"/>
    <property type="match status" value="1"/>
</dbReference>
<dbReference type="EMBL" id="CP070499">
    <property type="protein sequence ID" value="QSB14375.1"/>
    <property type="molecule type" value="Genomic_DNA"/>
</dbReference>
<dbReference type="Proteomes" id="UP000662857">
    <property type="component" value="Chromosome"/>
</dbReference>
<protein>
    <submittedName>
        <fullName evidence="3">AAA family ATPase</fullName>
    </submittedName>
</protein>
<dbReference type="InterPro" id="IPR027417">
    <property type="entry name" value="P-loop_NTPase"/>
</dbReference>
<keyword evidence="4" id="KW-1185">Reference proteome</keyword>
<dbReference type="Gene3D" id="3.40.50.300">
    <property type="entry name" value="P-loop containing nucleotide triphosphate hydrolases"/>
    <property type="match status" value="1"/>
</dbReference>
<accession>A0A895YDX3</accession>
<dbReference type="SUPFAM" id="SSF46785">
    <property type="entry name" value="Winged helix' DNA-binding domain"/>
    <property type="match status" value="1"/>
</dbReference>